<evidence type="ECO:0000313" key="1">
    <source>
        <dbReference type="EMBL" id="MPM82566.1"/>
    </source>
</evidence>
<reference evidence="1" key="1">
    <citation type="submission" date="2019-08" db="EMBL/GenBank/DDBJ databases">
        <authorList>
            <person name="Kucharzyk K."/>
            <person name="Murdoch R.W."/>
            <person name="Higgins S."/>
            <person name="Loffler F."/>
        </authorList>
    </citation>
    <scope>NUCLEOTIDE SEQUENCE</scope>
</reference>
<organism evidence="1">
    <name type="scientific">bioreactor metagenome</name>
    <dbReference type="NCBI Taxonomy" id="1076179"/>
    <lineage>
        <taxon>unclassified sequences</taxon>
        <taxon>metagenomes</taxon>
        <taxon>ecological metagenomes</taxon>
    </lineage>
</organism>
<comment type="caution">
    <text evidence="1">The sequence shown here is derived from an EMBL/GenBank/DDBJ whole genome shotgun (WGS) entry which is preliminary data.</text>
</comment>
<accession>A0A645CZH9</accession>
<gene>
    <name evidence="1" type="ORF">SDC9_129627</name>
</gene>
<name>A0A645CZH9_9ZZZZ</name>
<sequence>MSEAVDFSTMSSKDLLGYFQGKAYSDSYNAHENDSLFAGHLQLHLQNSARLWI</sequence>
<dbReference type="AlphaFoldDB" id="A0A645CZH9"/>
<proteinExistence type="predicted"/>
<dbReference type="EMBL" id="VSSQ01031615">
    <property type="protein sequence ID" value="MPM82566.1"/>
    <property type="molecule type" value="Genomic_DNA"/>
</dbReference>
<protein>
    <submittedName>
        <fullName evidence="1">Uncharacterized protein</fullName>
    </submittedName>
</protein>